<evidence type="ECO:0000256" key="4">
    <source>
        <dbReference type="ARBA" id="ARBA00023136"/>
    </source>
</evidence>
<dbReference type="Pfam" id="PF07980">
    <property type="entry name" value="SusD_RagB"/>
    <property type="match status" value="1"/>
</dbReference>
<evidence type="ECO:0000256" key="1">
    <source>
        <dbReference type="ARBA" id="ARBA00004442"/>
    </source>
</evidence>
<dbReference type="AlphaFoldDB" id="A0A5K7SF95"/>
<dbReference type="InterPro" id="IPR011990">
    <property type="entry name" value="TPR-like_helical_dom_sf"/>
</dbReference>
<proteinExistence type="inferred from homology"/>
<dbReference type="InterPro" id="IPR033985">
    <property type="entry name" value="SusD-like_N"/>
</dbReference>
<evidence type="ECO:0000256" key="3">
    <source>
        <dbReference type="ARBA" id="ARBA00022729"/>
    </source>
</evidence>
<dbReference type="Gene3D" id="1.25.40.390">
    <property type="match status" value="1"/>
</dbReference>
<keyword evidence="3" id="KW-0732">Signal</keyword>
<accession>A0A5K7SF95</accession>
<evidence type="ECO:0000259" key="6">
    <source>
        <dbReference type="Pfam" id="PF07980"/>
    </source>
</evidence>
<dbReference type="InterPro" id="IPR012944">
    <property type="entry name" value="SusD_RagB_dom"/>
</dbReference>
<sequence length="667" mass="76228">MKKINKIKGIILVLLLTITFSCDNKDFLTKEPLSFLSPEITFTDAVGLKTPLDAALKSIFDQYNGDTREMMFNHNMSDVAVIGVTDEAEAFVNMRRYATPQNAQESDNAGHSRSSYELCYKNLMNVNTVIDYIDHVKWAKGQNDPERNHLLGSAYFIRAFYYMQQTMQFGNCAFPLNAVTTARQDFKAFTMQSVWDQMVTDLEWAKKYVKTSIELPKGQVPNAAVKMLLAKYYMMNLRFADAEAEMTSIINSGEFKLVTDADVDVDSVMIGNNFQVYDNTRIPGRSCNVSADAINFLHQEWNANRVKNREGIWVFANEWGYKGNSEEGAKRVRSFGPNFVSTNQGITSPLGGAGTDVRQGSGTMMMKWGRGQGFSRITNYAQYGVWNFKGETDRQDYRHKPGNWFEMKYVLYDNPDLKGTEWYMKPLQLWYNGTLLCKDTIRCWYGYPIYKMWTYDKDLPHRQDGGQADMYVYRLAEVYLLRAEARFWQGNNSGVADDINVIRQRANASHMYTAGDVNTAGIGAVLDERARELYGEEFRHDELVRISVILAKSGKPCYNGKTYSTGPDIAKSLSANSFYYDRMMEKNDFFREHTPWVTYTSQSYIMDPMHIFWPIYEADLIGNVNNVLNQTPGYDGSEKNVEPLVHKVQPAGVPNIDPMVAIGERKE</sequence>
<feature type="domain" description="SusD-like N-terminal" evidence="7">
    <location>
        <begin position="61"/>
        <end position="233"/>
    </location>
</feature>
<dbReference type="GO" id="GO:0009279">
    <property type="term" value="C:cell outer membrane"/>
    <property type="evidence" value="ECO:0007669"/>
    <property type="project" value="UniProtKB-SubCell"/>
</dbReference>
<reference evidence="8" key="1">
    <citation type="journal article" date="2020" name="Int. J. Syst. Evol. Microbiol.">
        <title>Aquipluma nitroreducens gen. nov. sp. nov., a novel facultatively anaerobic bacterium isolated from a freshwater lake.</title>
        <authorList>
            <person name="Watanabe M."/>
            <person name="Kojima H."/>
            <person name="Fukui M."/>
        </authorList>
    </citation>
    <scope>NUCLEOTIDE SEQUENCE</scope>
    <source>
        <strain evidence="8">MeG22</strain>
    </source>
</reference>
<organism evidence="8 9">
    <name type="scientific">Aquipluma nitroreducens</name>
    <dbReference type="NCBI Taxonomy" id="2010828"/>
    <lineage>
        <taxon>Bacteria</taxon>
        <taxon>Pseudomonadati</taxon>
        <taxon>Bacteroidota</taxon>
        <taxon>Bacteroidia</taxon>
        <taxon>Marinilabiliales</taxon>
        <taxon>Prolixibacteraceae</taxon>
        <taxon>Aquipluma</taxon>
    </lineage>
</organism>
<dbReference type="Pfam" id="PF14322">
    <property type="entry name" value="SusD-like_3"/>
    <property type="match status" value="1"/>
</dbReference>
<dbReference type="SUPFAM" id="SSF48452">
    <property type="entry name" value="TPR-like"/>
    <property type="match status" value="1"/>
</dbReference>
<evidence type="ECO:0000313" key="9">
    <source>
        <dbReference type="Proteomes" id="UP001193389"/>
    </source>
</evidence>
<dbReference type="RefSeq" id="WP_318348423.1">
    <property type="nucleotide sequence ID" value="NZ_AP018694.1"/>
</dbReference>
<dbReference type="KEGG" id="anf:AQPE_4449"/>
<evidence type="ECO:0000256" key="2">
    <source>
        <dbReference type="ARBA" id="ARBA00006275"/>
    </source>
</evidence>
<keyword evidence="9" id="KW-1185">Reference proteome</keyword>
<keyword evidence="4" id="KW-0472">Membrane</keyword>
<gene>
    <name evidence="8" type="ORF">AQPE_4449</name>
</gene>
<evidence type="ECO:0000313" key="8">
    <source>
        <dbReference type="EMBL" id="BBE20258.1"/>
    </source>
</evidence>
<comment type="subcellular location">
    <subcellularLocation>
        <location evidence="1">Cell outer membrane</location>
    </subcellularLocation>
</comment>
<comment type="similarity">
    <text evidence="2">Belongs to the SusD family.</text>
</comment>
<protein>
    <submittedName>
        <fullName evidence="8">Outer membrane protein</fullName>
    </submittedName>
</protein>
<dbReference type="PROSITE" id="PS51257">
    <property type="entry name" value="PROKAR_LIPOPROTEIN"/>
    <property type="match status" value="1"/>
</dbReference>
<keyword evidence="5" id="KW-0998">Cell outer membrane</keyword>
<evidence type="ECO:0000259" key="7">
    <source>
        <dbReference type="Pfam" id="PF14322"/>
    </source>
</evidence>
<name>A0A5K7SF95_9BACT</name>
<dbReference type="Proteomes" id="UP001193389">
    <property type="component" value="Chromosome"/>
</dbReference>
<dbReference type="EMBL" id="AP018694">
    <property type="protein sequence ID" value="BBE20258.1"/>
    <property type="molecule type" value="Genomic_DNA"/>
</dbReference>
<evidence type="ECO:0000256" key="5">
    <source>
        <dbReference type="ARBA" id="ARBA00023237"/>
    </source>
</evidence>
<feature type="domain" description="RagB/SusD" evidence="6">
    <location>
        <begin position="314"/>
        <end position="634"/>
    </location>
</feature>